<dbReference type="Gene3D" id="3.40.50.300">
    <property type="entry name" value="P-loop containing nucleotide triphosphate hydrolases"/>
    <property type="match status" value="1"/>
</dbReference>
<evidence type="ECO:0000313" key="5">
    <source>
        <dbReference type="EMBL" id="OEL17639.1"/>
    </source>
</evidence>
<reference evidence="5 6" key="1">
    <citation type="submission" date="2016-09" db="EMBL/GenBank/DDBJ databases">
        <title>The draft genome of Dichanthelium oligosanthes: A C3 panicoid grass species.</title>
        <authorList>
            <person name="Studer A.J."/>
            <person name="Schnable J.C."/>
            <person name="Brutnell T.P."/>
        </authorList>
    </citation>
    <scope>NUCLEOTIDE SEQUENCE [LARGE SCALE GENOMIC DNA]</scope>
    <source>
        <strain evidence="6">cv. Kellogg 1175</strain>
        <tissue evidence="5">Leaf</tissue>
    </source>
</reference>
<evidence type="ECO:0000256" key="2">
    <source>
        <dbReference type="ARBA" id="ARBA00022679"/>
    </source>
</evidence>
<keyword evidence="2 3" id="KW-0808">Transferase</keyword>
<comment type="similarity">
    <text evidence="1 3">Belongs to the sulfotransferase 1 family.</text>
</comment>
<dbReference type="InterPro" id="IPR000863">
    <property type="entry name" value="Sulfotransferase_dom"/>
</dbReference>
<dbReference type="PANTHER" id="PTHR11783">
    <property type="entry name" value="SULFOTRANSFERASE SULT"/>
    <property type="match status" value="1"/>
</dbReference>
<protein>
    <recommendedName>
        <fullName evidence="3">Sulfotransferase</fullName>
        <ecNumber evidence="3">2.8.2.-</ecNumber>
    </recommendedName>
</protein>
<comment type="caution">
    <text evidence="5">The sequence shown here is derived from an EMBL/GenBank/DDBJ whole genome shotgun (WGS) entry which is preliminary data.</text>
</comment>
<name>A0A1E5UXM2_9POAL</name>
<evidence type="ECO:0000259" key="4">
    <source>
        <dbReference type="Pfam" id="PF00685"/>
    </source>
</evidence>
<accession>A0A1E5UXM2</accession>
<organism evidence="5 6">
    <name type="scientific">Dichanthelium oligosanthes</name>
    <dbReference type="NCBI Taxonomy" id="888268"/>
    <lineage>
        <taxon>Eukaryota</taxon>
        <taxon>Viridiplantae</taxon>
        <taxon>Streptophyta</taxon>
        <taxon>Embryophyta</taxon>
        <taxon>Tracheophyta</taxon>
        <taxon>Spermatophyta</taxon>
        <taxon>Magnoliopsida</taxon>
        <taxon>Liliopsida</taxon>
        <taxon>Poales</taxon>
        <taxon>Poaceae</taxon>
        <taxon>PACMAD clade</taxon>
        <taxon>Panicoideae</taxon>
        <taxon>Panicodae</taxon>
        <taxon>Paniceae</taxon>
        <taxon>Dichantheliinae</taxon>
        <taxon>Dichanthelium</taxon>
    </lineage>
</organism>
<dbReference type="Proteomes" id="UP000095767">
    <property type="component" value="Unassembled WGS sequence"/>
</dbReference>
<evidence type="ECO:0000313" key="6">
    <source>
        <dbReference type="Proteomes" id="UP000095767"/>
    </source>
</evidence>
<evidence type="ECO:0000256" key="3">
    <source>
        <dbReference type="RuleBase" id="RU361155"/>
    </source>
</evidence>
<dbReference type="AlphaFoldDB" id="A0A1E5UXM2"/>
<dbReference type="Pfam" id="PF00685">
    <property type="entry name" value="Sulfotransfer_1"/>
    <property type="match status" value="1"/>
</dbReference>
<proteinExistence type="inferred from homology"/>
<sequence length="149" mass="16930">MALPRYIVTAPARCKIVYVCRDPNDTLVSFCDFRNKQLRARQGQEPLDVEAANDFFIDDVSPFGPYWDHVLAHLACLDRVLFFRYEEMWRDPAAHVRRLVEFVGLPFGAGEEEDYAAVDTVVRLCSFERMSGAGGVHGDGSASAHQRRY</sequence>
<keyword evidence="6" id="KW-1185">Reference proteome</keyword>
<dbReference type="EC" id="2.8.2.-" evidence="3"/>
<evidence type="ECO:0000256" key="1">
    <source>
        <dbReference type="ARBA" id="ARBA00005771"/>
    </source>
</evidence>
<dbReference type="EMBL" id="LWDX02059225">
    <property type="protein sequence ID" value="OEL17639.1"/>
    <property type="molecule type" value="Genomic_DNA"/>
</dbReference>
<gene>
    <name evidence="5" type="ORF">BAE44_0021342</name>
</gene>
<dbReference type="InterPro" id="IPR027417">
    <property type="entry name" value="P-loop_NTPase"/>
</dbReference>
<feature type="domain" description="Sulfotransferase" evidence="4">
    <location>
        <begin position="12"/>
        <end position="132"/>
    </location>
</feature>
<dbReference type="GO" id="GO:0008146">
    <property type="term" value="F:sulfotransferase activity"/>
    <property type="evidence" value="ECO:0007669"/>
    <property type="project" value="InterPro"/>
</dbReference>
<dbReference type="SUPFAM" id="SSF52540">
    <property type="entry name" value="P-loop containing nucleoside triphosphate hydrolases"/>
    <property type="match status" value="1"/>
</dbReference>
<dbReference type="OrthoDB" id="692105at2759"/>